<sequence length="345" mass="39756">MPFSSARARVGELSNKGLFSFIKWIIVMIVSFCITLKPWSRRLGAFNLLHSSIQHCLRRNKRKNKAIRCCGGLLDEAIKWCGLNDWLDKMTHTSTNWFPDELWGFIFNGLKEKASKIHNEEEAREVYESKGEAILREMNLTEQEKSYIKDFDYGKALLCWHIATEICYNVDEDENSEKRKWSKILSDYLTYLQIHEPKLTAAVAGITHERYDETCLEVKASANKLGAENLKDFCVKALEVRDEENGEGGYNREHVEEQNHDAETGGRVLHRKSVFHDACNLARILRNHDNKWEIIVGVWAEMLSYAAGHCRGNEHARTVSMGGELLTHVWLLMAHFGITAQWPKN</sequence>
<evidence type="ECO:0000313" key="1">
    <source>
        <dbReference type="EMBL" id="KAI4367148.1"/>
    </source>
</evidence>
<name>A0ACB9QU11_9MYRT</name>
<proteinExistence type="predicted"/>
<protein>
    <submittedName>
        <fullName evidence="1">Uncharacterized protein</fullName>
    </submittedName>
</protein>
<evidence type="ECO:0000313" key="2">
    <source>
        <dbReference type="Proteomes" id="UP001057402"/>
    </source>
</evidence>
<organism evidence="1 2">
    <name type="scientific">Melastoma candidum</name>
    <dbReference type="NCBI Taxonomy" id="119954"/>
    <lineage>
        <taxon>Eukaryota</taxon>
        <taxon>Viridiplantae</taxon>
        <taxon>Streptophyta</taxon>
        <taxon>Embryophyta</taxon>
        <taxon>Tracheophyta</taxon>
        <taxon>Spermatophyta</taxon>
        <taxon>Magnoliopsida</taxon>
        <taxon>eudicotyledons</taxon>
        <taxon>Gunneridae</taxon>
        <taxon>Pentapetalae</taxon>
        <taxon>rosids</taxon>
        <taxon>malvids</taxon>
        <taxon>Myrtales</taxon>
        <taxon>Melastomataceae</taxon>
        <taxon>Melastomatoideae</taxon>
        <taxon>Melastomateae</taxon>
        <taxon>Melastoma</taxon>
    </lineage>
</organism>
<dbReference type="Proteomes" id="UP001057402">
    <property type="component" value="Chromosome 6"/>
</dbReference>
<gene>
    <name evidence="1" type="ORF">MLD38_022918</name>
</gene>
<reference evidence="2" key="1">
    <citation type="journal article" date="2023" name="Front. Plant Sci.">
        <title>Chromosomal-level genome assembly of Melastoma candidum provides insights into trichome evolution.</title>
        <authorList>
            <person name="Zhong Y."/>
            <person name="Wu W."/>
            <person name="Sun C."/>
            <person name="Zou P."/>
            <person name="Liu Y."/>
            <person name="Dai S."/>
            <person name="Zhou R."/>
        </authorList>
    </citation>
    <scope>NUCLEOTIDE SEQUENCE [LARGE SCALE GENOMIC DNA]</scope>
</reference>
<comment type="caution">
    <text evidence="1">The sequence shown here is derived from an EMBL/GenBank/DDBJ whole genome shotgun (WGS) entry which is preliminary data.</text>
</comment>
<dbReference type="EMBL" id="CM042885">
    <property type="protein sequence ID" value="KAI4367148.1"/>
    <property type="molecule type" value="Genomic_DNA"/>
</dbReference>
<keyword evidence="2" id="KW-1185">Reference proteome</keyword>
<accession>A0ACB9QU11</accession>